<proteinExistence type="predicted"/>
<protein>
    <submittedName>
        <fullName evidence="1">Uncharacterized protein</fullName>
    </submittedName>
</protein>
<evidence type="ECO:0000313" key="1">
    <source>
        <dbReference type="EMBL" id="GAH16400.1"/>
    </source>
</evidence>
<accession>X1E7Q3</accession>
<comment type="caution">
    <text evidence="1">The sequence shown here is derived from an EMBL/GenBank/DDBJ whole genome shotgun (WGS) entry which is preliminary data.</text>
</comment>
<name>X1E7Q3_9ZZZZ</name>
<gene>
    <name evidence="1" type="ORF">S01H4_60461</name>
</gene>
<feature type="non-terminal residue" evidence="1">
    <location>
        <position position="163"/>
    </location>
</feature>
<reference evidence="1" key="1">
    <citation type="journal article" date="2014" name="Front. Microbiol.">
        <title>High frequency of phylogenetically diverse reductive dehalogenase-homologous genes in deep subseafloor sedimentary metagenomes.</title>
        <authorList>
            <person name="Kawai M."/>
            <person name="Futagami T."/>
            <person name="Toyoda A."/>
            <person name="Takaki Y."/>
            <person name="Nishi S."/>
            <person name="Hori S."/>
            <person name="Arai W."/>
            <person name="Tsubouchi T."/>
            <person name="Morono Y."/>
            <person name="Uchiyama I."/>
            <person name="Ito T."/>
            <person name="Fujiyama A."/>
            <person name="Inagaki F."/>
            <person name="Takami H."/>
        </authorList>
    </citation>
    <scope>NUCLEOTIDE SEQUENCE</scope>
    <source>
        <strain evidence="1">Expedition CK06-06</strain>
    </source>
</reference>
<organism evidence="1">
    <name type="scientific">marine sediment metagenome</name>
    <dbReference type="NCBI Taxonomy" id="412755"/>
    <lineage>
        <taxon>unclassified sequences</taxon>
        <taxon>metagenomes</taxon>
        <taxon>ecological metagenomes</taxon>
    </lineage>
</organism>
<dbReference type="AlphaFoldDB" id="X1E7Q3"/>
<dbReference type="EMBL" id="BART01035657">
    <property type="protein sequence ID" value="GAH16400.1"/>
    <property type="molecule type" value="Genomic_DNA"/>
</dbReference>
<sequence length="163" mass="18335">MIDWLPLEEVVNTLHTLIGIRDQTIALLQQVNGMSDVMQGNLANQYEGVGQTQIKTQTGSIRIQALQDQFATFAGDLLQLKAEVICRHYEPATIVQRSNMEFSNDMDLVPQAVALLKNPEMAHIRIKVRPETVAMVDYARLKSERTEFMNSLATMMQSTAPML</sequence>